<dbReference type="AlphaFoldDB" id="A0A8J2MLH5"/>
<reference evidence="2" key="1">
    <citation type="submission" date="2021-09" db="EMBL/GenBank/DDBJ databases">
        <authorList>
            <consortium name="Pathogen Informatics"/>
        </authorList>
    </citation>
    <scope>NUCLEOTIDE SEQUENCE</scope>
</reference>
<comment type="caution">
    <text evidence="2">The sequence shown here is derived from an EMBL/GenBank/DDBJ whole genome shotgun (WGS) entry which is preliminary data.</text>
</comment>
<keyword evidence="3" id="KW-1185">Reference proteome</keyword>
<dbReference type="OrthoDB" id="5831828at2759"/>
<proteinExistence type="predicted"/>
<dbReference type="Proteomes" id="UP000746747">
    <property type="component" value="Unassembled WGS sequence"/>
</dbReference>
<evidence type="ECO:0000256" key="1">
    <source>
        <dbReference type="SAM" id="SignalP"/>
    </source>
</evidence>
<sequence length="643" mass="73937">MSLLSFVTLICLATLIHLLKIRGELQNQNVWNGRKELRELDEITLSLLQHKFDQFQQESIYNVTLIDALAMAAMTKESIIERLEDSIGMMLPYWDYRIDAQLTKPEDSSIMLMELCRHSVNMKATNDSVLIQNVNDTESEIDRQLVKIEQRCRSGALLTFLRQTLPPNDTDGKGCSSCASESSKKWLFCDHNVHRCISKIIPNGNCTMFANDSESCFQSRCHQGRCNQQELANVMELSENITITKNPAINLENSEELKIFISPPETISLTKNFTSNINSNNTTGIDIQTVENNSILTESSSRVISESKYPVSKYTPHASSKFKDLGKYYWTNISSVENNSNLVYDKKEIILSEKHLNRNRKKFRKKYSEKSRNKGEVEINKIPIQKYPESIHFIQRDNSTFRTKKLLKCSHYHRKLKQHRRISNLSKSIVHSYGYDRSYPSEDLSEFLKSNPDSGKTSKFGMNDMKLSAKRETTDNKLCQFLLSTTAALNILSQYVYFSITVIKEKPKRNKLLNRAVVTCDITLTGANMPYGFTQKIKGQLVQGKTSAIIRTLNPEIFGPLVEFNIAVNDQHGQPCRQKCLNNKGSYGNCEDRPIRLTSHEFIAFSDPIEFYETQKLLLECQWTGRGYYRERKCDFLLFICDE</sequence>
<name>A0A8J2MLH5_9BILA</name>
<keyword evidence="1" id="KW-0732">Signal</keyword>
<protein>
    <submittedName>
        <fullName evidence="2">Uncharacterized protein</fullName>
    </submittedName>
</protein>
<accession>A0A8J2MLH5</accession>
<evidence type="ECO:0000313" key="2">
    <source>
        <dbReference type="EMBL" id="CAG9532667.1"/>
    </source>
</evidence>
<gene>
    <name evidence="2" type="ORF">CJOHNSTONI_LOCUS2960</name>
</gene>
<feature type="chain" id="PRO_5035281016" evidence="1">
    <location>
        <begin position="19"/>
        <end position="643"/>
    </location>
</feature>
<evidence type="ECO:0000313" key="3">
    <source>
        <dbReference type="Proteomes" id="UP000746747"/>
    </source>
</evidence>
<dbReference type="EMBL" id="CAKAEH010001030">
    <property type="protein sequence ID" value="CAG9532667.1"/>
    <property type="molecule type" value="Genomic_DNA"/>
</dbReference>
<feature type="signal peptide" evidence="1">
    <location>
        <begin position="1"/>
        <end position="18"/>
    </location>
</feature>
<organism evidence="2 3">
    <name type="scientific">Cercopithifilaria johnstoni</name>
    <dbReference type="NCBI Taxonomy" id="2874296"/>
    <lineage>
        <taxon>Eukaryota</taxon>
        <taxon>Metazoa</taxon>
        <taxon>Ecdysozoa</taxon>
        <taxon>Nematoda</taxon>
        <taxon>Chromadorea</taxon>
        <taxon>Rhabditida</taxon>
        <taxon>Spirurina</taxon>
        <taxon>Spiruromorpha</taxon>
        <taxon>Filarioidea</taxon>
        <taxon>Onchocercidae</taxon>
        <taxon>Cercopithifilaria</taxon>
    </lineage>
</organism>